<gene>
    <name evidence="1" type="ORF">CCO02nite_19540</name>
</gene>
<protein>
    <submittedName>
        <fullName evidence="1">Uncharacterized protein</fullName>
    </submittedName>
</protein>
<keyword evidence="2" id="KW-1185">Reference proteome</keyword>
<dbReference type="OrthoDB" id="10020958at2"/>
<dbReference type="RefSeq" id="WP_146842949.1">
    <property type="nucleotide sequence ID" value="NZ_BJWG01000008.1"/>
</dbReference>
<organism evidence="1 2">
    <name type="scientific">Cellulomonas composti</name>
    <dbReference type="NCBI Taxonomy" id="266130"/>
    <lineage>
        <taxon>Bacteria</taxon>
        <taxon>Bacillati</taxon>
        <taxon>Actinomycetota</taxon>
        <taxon>Actinomycetes</taxon>
        <taxon>Micrococcales</taxon>
        <taxon>Cellulomonadaceae</taxon>
        <taxon>Cellulomonas</taxon>
    </lineage>
</organism>
<reference evidence="1 2" key="1">
    <citation type="submission" date="2019-07" db="EMBL/GenBank/DDBJ databases">
        <title>Whole genome shotgun sequence of Cellulomonas composti NBRC 100758.</title>
        <authorList>
            <person name="Hosoyama A."/>
            <person name="Uohara A."/>
            <person name="Ohji S."/>
            <person name="Ichikawa N."/>
        </authorList>
    </citation>
    <scope>NUCLEOTIDE SEQUENCE [LARGE SCALE GENOMIC DNA]</scope>
    <source>
        <strain evidence="1 2">NBRC 100758</strain>
    </source>
</reference>
<dbReference type="Proteomes" id="UP000321720">
    <property type="component" value="Unassembled WGS sequence"/>
</dbReference>
<evidence type="ECO:0000313" key="2">
    <source>
        <dbReference type="Proteomes" id="UP000321720"/>
    </source>
</evidence>
<name>A0A511JBD2_9CELL</name>
<dbReference type="EMBL" id="BJWG01000008">
    <property type="protein sequence ID" value="GEL95296.1"/>
    <property type="molecule type" value="Genomic_DNA"/>
</dbReference>
<dbReference type="AlphaFoldDB" id="A0A511JBD2"/>
<comment type="caution">
    <text evidence="1">The sequence shown here is derived from an EMBL/GenBank/DDBJ whole genome shotgun (WGS) entry which is preliminary data.</text>
</comment>
<accession>A0A511JBD2</accession>
<evidence type="ECO:0000313" key="1">
    <source>
        <dbReference type="EMBL" id="GEL95296.1"/>
    </source>
</evidence>
<proteinExistence type="predicted"/>
<sequence>MHSVDDNGEVHERVTSNTCALPDVDLLVRHTPRGMEAVLERSLPTLVRGHNITSLDASEAVEAIRYLYEQAAEVVDWADDLGALRITRLDLDRDFTDVTALSPLLYNLARLPARRTHTTRLHVAPGGAVGLERATPSRTWRALLYDKQAQIEGLASVSRQRNGRVMLTASPTAMAVARVRFEVQLHRDTLHRKGIRTVSDLDHPTRLDEVSREFFRRVRFDTPVGGPSHLEEVHIRLATSGDTDYKFLGQVMGMLHADALGLPPPSQSPTTIARYRALALKWGLSAADVLAQTAGSAMAFDYASGRVRAA</sequence>